<organism evidence="8 9">
    <name type="scientific">Albula goreensis</name>
    <dbReference type="NCBI Taxonomy" id="1534307"/>
    <lineage>
        <taxon>Eukaryota</taxon>
        <taxon>Metazoa</taxon>
        <taxon>Chordata</taxon>
        <taxon>Craniata</taxon>
        <taxon>Vertebrata</taxon>
        <taxon>Euteleostomi</taxon>
        <taxon>Actinopterygii</taxon>
        <taxon>Neopterygii</taxon>
        <taxon>Teleostei</taxon>
        <taxon>Albuliformes</taxon>
        <taxon>Albulidae</taxon>
        <taxon>Albula</taxon>
    </lineage>
</organism>
<dbReference type="EMBL" id="JAERUA010000020">
    <property type="protein sequence ID" value="KAI1885918.1"/>
    <property type="molecule type" value="Genomic_DNA"/>
</dbReference>
<gene>
    <name evidence="8" type="ORF">AGOR_G00208700</name>
</gene>
<keyword evidence="6 7" id="KW-0472">Membrane</keyword>
<keyword evidence="3 7" id="KW-0812">Transmembrane</keyword>
<dbReference type="OrthoDB" id="8901178at2759"/>
<keyword evidence="4 7" id="KW-0914">Notch signaling pathway</keyword>
<comment type="subunit">
    <text evidence="7">Component of the gamma-secretase complex.</text>
</comment>
<sequence>MLRAATFKLLRNTNARLASFSIKGEPPLSLQQKALVSGLAFGLMSSAFSFASILSLSLGPGVVGIHGESPHFFITSALQSMMQSCLHTCWSMLLFSACDRTSWLRGVAVVLSHLLSCGLSFLNPNYSLSLLLQCVLVVAVVIWAWVEAGGRWCPGWRRIRGKPLDKVEAVQYSALQSPL</sequence>
<name>A0A8T3CTS1_9TELE</name>
<dbReference type="Pfam" id="PF06105">
    <property type="entry name" value="Aph-1"/>
    <property type="match status" value="1"/>
</dbReference>
<comment type="caution">
    <text evidence="7">Lacks conserved residue(s) required for the propagation of feature annotation.</text>
</comment>
<evidence type="ECO:0000256" key="4">
    <source>
        <dbReference type="ARBA" id="ARBA00022976"/>
    </source>
</evidence>
<keyword evidence="5 7" id="KW-1133">Transmembrane helix</keyword>
<dbReference type="InterPro" id="IPR009294">
    <property type="entry name" value="Aph-1"/>
</dbReference>
<dbReference type="Proteomes" id="UP000829720">
    <property type="component" value="Unassembled WGS sequence"/>
</dbReference>
<keyword evidence="9" id="KW-1185">Reference proteome</keyword>
<dbReference type="GO" id="GO:0007219">
    <property type="term" value="P:Notch signaling pathway"/>
    <property type="evidence" value="ECO:0007669"/>
    <property type="project" value="UniProtKB-UniRule"/>
</dbReference>
<comment type="similarity">
    <text evidence="2 7">Belongs to the APH-1 family.</text>
</comment>
<evidence type="ECO:0000313" key="9">
    <source>
        <dbReference type="Proteomes" id="UP000829720"/>
    </source>
</evidence>
<reference evidence="8" key="1">
    <citation type="submission" date="2021-01" db="EMBL/GenBank/DDBJ databases">
        <authorList>
            <person name="Zahm M."/>
            <person name="Roques C."/>
            <person name="Cabau C."/>
            <person name="Klopp C."/>
            <person name="Donnadieu C."/>
            <person name="Jouanno E."/>
            <person name="Lampietro C."/>
            <person name="Louis A."/>
            <person name="Herpin A."/>
            <person name="Echchiki A."/>
            <person name="Berthelot C."/>
            <person name="Parey E."/>
            <person name="Roest-Crollius H."/>
            <person name="Braasch I."/>
            <person name="Postlethwait J."/>
            <person name="Bobe J."/>
            <person name="Montfort J."/>
            <person name="Bouchez O."/>
            <person name="Begum T."/>
            <person name="Mejri S."/>
            <person name="Adams A."/>
            <person name="Chen W.-J."/>
            <person name="Guiguen Y."/>
        </authorList>
    </citation>
    <scope>NUCLEOTIDE SEQUENCE</scope>
    <source>
        <tissue evidence="8">Blood</tissue>
    </source>
</reference>
<comment type="caution">
    <text evidence="8">The sequence shown here is derived from an EMBL/GenBank/DDBJ whole genome shotgun (WGS) entry which is preliminary data.</text>
</comment>
<accession>A0A8T3CTS1</accession>
<feature type="transmembrane region" description="Helical" evidence="7">
    <location>
        <begin position="71"/>
        <end position="95"/>
    </location>
</feature>
<evidence type="ECO:0000256" key="6">
    <source>
        <dbReference type="ARBA" id="ARBA00023136"/>
    </source>
</evidence>
<evidence type="ECO:0000256" key="1">
    <source>
        <dbReference type="ARBA" id="ARBA00004141"/>
    </source>
</evidence>
<comment type="subcellular location">
    <subcellularLocation>
        <location evidence="1 7">Membrane</location>
        <topology evidence="1 7">Multi-pass membrane protein</topology>
    </subcellularLocation>
</comment>
<protein>
    <recommendedName>
        <fullName evidence="7">Gamma-secretase subunit APH-1</fullName>
        <shortName evidence="7">APH-1</shortName>
    </recommendedName>
</protein>
<dbReference type="AlphaFoldDB" id="A0A8T3CTS1"/>
<evidence type="ECO:0000256" key="5">
    <source>
        <dbReference type="ARBA" id="ARBA00022989"/>
    </source>
</evidence>
<comment type="function">
    <text evidence="7">Potential subunit of the gamma-secretase complex, an endoprotease complex that catalyzes the intramembrane cleavage of integral proteins such as Notch receptors.</text>
</comment>
<feature type="transmembrane region" description="Helical" evidence="7">
    <location>
        <begin position="128"/>
        <end position="148"/>
    </location>
</feature>
<evidence type="ECO:0000256" key="2">
    <source>
        <dbReference type="ARBA" id="ARBA00005577"/>
    </source>
</evidence>
<dbReference type="GO" id="GO:0016485">
    <property type="term" value="P:protein processing"/>
    <property type="evidence" value="ECO:0007669"/>
    <property type="project" value="UniProtKB-UniRule"/>
</dbReference>
<proteinExistence type="inferred from homology"/>
<feature type="transmembrane region" description="Helical" evidence="7">
    <location>
        <begin position="34"/>
        <end position="59"/>
    </location>
</feature>
<dbReference type="PANTHER" id="PTHR12889">
    <property type="entry name" value="GAMMA-SECRETASE SUBUNIT APH-1"/>
    <property type="match status" value="1"/>
</dbReference>
<evidence type="ECO:0000256" key="7">
    <source>
        <dbReference type="RuleBase" id="RU369072"/>
    </source>
</evidence>
<evidence type="ECO:0000313" key="8">
    <source>
        <dbReference type="EMBL" id="KAI1885918.1"/>
    </source>
</evidence>
<feature type="transmembrane region" description="Helical" evidence="7">
    <location>
        <begin position="102"/>
        <end position="122"/>
    </location>
</feature>
<evidence type="ECO:0000256" key="3">
    <source>
        <dbReference type="ARBA" id="ARBA00022692"/>
    </source>
</evidence>
<dbReference type="GO" id="GO:0070765">
    <property type="term" value="C:gamma-secretase complex"/>
    <property type="evidence" value="ECO:0007669"/>
    <property type="project" value="UniProtKB-UniRule"/>
</dbReference>